<evidence type="ECO:0000313" key="10">
    <source>
        <dbReference type="Proteomes" id="UP000076722"/>
    </source>
</evidence>
<evidence type="ECO:0000256" key="1">
    <source>
        <dbReference type="ARBA" id="ARBA00001971"/>
    </source>
</evidence>
<gene>
    <name evidence="9" type="ORF">SISNIDRAFT_54961</name>
</gene>
<dbReference type="InterPro" id="IPR002401">
    <property type="entry name" value="Cyt_P450_E_grp-I"/>
</dbReference>
<evidence type="ECO:0000256" key="7">
    <source>
        <dbReference type="ARBA" id="ARBA00023004"/>
    </source>
</evidence>
<keyword evidence="4" id="KW-0349">Heme</keyword>
<dbReference type="GO" id="GO:0020037">
    <property type="term" value="F:heme binding"/>
    <property type="evidence" value="ECO:0007669"/>
    <property type="project" value="InterPro"/>
</dbReference>
<keyword evidence="7" id="KW-0408">Iron</keyword>
<dbReference type="SUPFAM" id="SSF48264">
    <property type="entry name" value="Cytochrome P450"/>
    <property type="match status" value="1"/>
</dbReference>
<comment type="pathway">
    <text evidence="2">Secondary metabolite biosynthesis.</text>
</comment>
<dbReference type="GO" id="GO:0016705">
    <property type="term" value="F:oxidoreductase activity, acting on paired donors, with incorporation or reduction of molecular oxygen"/>
    <property type="evidence" value="ECO:0007669"/>
    <property type="project" value="InterPro"/>
</dbReference>
<evidence type="ECO:0000256" key="2">
    <source>
        <dbReference type="ARBA" id="ARBA00005179"/>
    </source>
</evidence>
<organism evidence="9 10">
    <name type="scientific">Sistotremastrum niveocremeum HHB9708</name>
    <dbReference type="NCBI Taxonomy" id="1314777"/>
    <lineage>
        <taxon>Eukaryota</taxon>
        <taxon>Fungi</taxon>
        <taxon>Dikarya</taxon>
        <taxon>Basidiomycota</taxon>
        <taxon>Agaricomycotina</taxon>
        <taxon>Agaricomycetes</taxon>
        <taxon>Sistotremastrales</taxon>
        <taxon>Sistotremastraceae</taxon>
        <taxon>Sertulicium</taxon>
        <taxon>Sertulicium niveocremeum</taxon>
    </lineage>
</organism>
<keyword evidence="6" id="KW-0560">Oxidoreductase</keyword>
<dbReference type="Pfam" id="PF00067">
    <property type="entry name" value="p450"/>
    <property type="match status" value="1"/>
</dbReference>
<dbReference type="PRINTS" id="PR00385">
    <property type="entry name" value="P450"/>
</dbReference>
<dbReference type="InterPro" id="IPR036396">
    <property type="entry name" value="Cyt_P450_sf"/>
</dbReference>
<reference evidence="9 10" key="1">
    <citation type="journal article" date="2016" name="Mol. Biol. Evol.">
        <title>Comparative Genomics of Early-Diverging Mushroom-Forming Fungi Provides Insights into the Origins of Lignocellulose Decay Capabilities.</title>
        <authorList>
            <person name="Nagy L.G."/>
            <person name="Riley R."/>
            <person name="Tritt A."/>
            <person name="Adam C."/>
            <person name="Daum C."/>
            <person name="Floudas D."/>
            <person name="Sun H."/>
            <person name="Yadav J.S."/>
            <person name="Pangilinan J."/>
            <person name="Larsson K.H."/>
            <person name="Matsuura K."/>
            <person name="Barry K."/>
            <person name="Labutti K."/>
            <person name="Kuo R."/>
            <person name="Ohm R.A."/>
            <person name="Bhattacharya S.S."/>
            <person name="Shirouzu T."/>
            <person name="Yoshinaga Y."/>
            <person name="Martin F.M."/>
            <person name="Grigoriev I.V."/>
            <person name="Hibbett D.S."/>
        </authorList>
    </citation>
    <scope>NUCLEOTIDE SEQUENCE [LARGE SCALE GENOMIC DNA]</scope>
    <source>
        <strain evidence="9 10">HHB9708</strain>
    </source>
</reference>
<evidence type="ECO:0000256" key="6">
    <source>
        <dbReference type="ARBA" id="ARBA00023002"/>
    </source>
</evidence>
<dbReference type="InterPro" id="IPR050364">
    <property type="entry name" value="Cytochrome_P450_fung"/>
</dbReference>
<evidence type="ECO:0000256" key="3">
    <source>
        <dbReference type="ARBA" id="ARBA00010617"/>
    </source>
</evidence>
<dbReference type="GO" id="GO:0004497">
    <property type="term" value="F:monooxygenase activity"/>
    <property type="evidence" value="ECO:0007669"/>
    <property type="project" value="UniProtKB-KW"/>
</dbReference>
<dbReference type="STRING" id="1314777.A0A164VB90"/>
<keyword evidence="5" id="KW-0479">Metal-binding</keyword>
<keyword evidence="8" id="KW-0503">Monooxygenase</keyword>
<comment type="cofactor">
    <cofactor evidence="1">
        <name>heme</name>
        <dbReference type="ChEBI" id="CHEBI:30413"/>
    </cofactor>
</comment>
<evidence type="ECO:0000256" key="8">
    <source>
        <dbReference type="ARBA" id="ARBA00023033"/>
    </source>
</evidence>
<evidence type="ECO:0000313" key="9">
    <source>
        <dbReference type="EMBL" id="KZS93994.1"/>
    </source>
</evidence>
<dbReference type="InterPro" id="IPR001128">
    <property type="entry name" value="Cyt_P450"/>
</dbReference>
<dbReference type="Proteomes" id="UP000076722">
    <property type="component" value="Unassembled WGS sequence"/>
</dbReference>
<dbReference type="PANTHER" id="PTHR46300:SF7">
    <property type="entry name" value="P450, PUTATIVE (EUROFUNG)-RELATED"/>
    <property type="match status" value="1"/>
</dbReference>
<dbReference type="PRINTS" id="PR00463">
    <property type="entry name" value="EP450I"/>
</dbReference>
<accession>A0A164VB90</accession>
<name>A0A164VB90_9AGAM</name>
<proteinExistence type="inferred from homology"/>
<dbReference type="EMBL" id="KV419405">
    <property type="protein sequence ID" value="KZS93994.1"/>
    <property type="molecule type" value="Genomic_DNA"/>
</dbReference>
<sequence>MALHSINIQTVSTTNTFIIAMMIYPEIQRTVQKELDAVLSGDRLPLFEDQDSTPYLVAALKECLRWKSVAPLGLPHSSNRNDEYNGKFIPKDTMLLANIWKFGQDPVEYPLPTEFNPERFLVSEQGKWNLKQDFLDPEDFAFGFGRR</sequence>
<dbReference type="GO" id="GO:0005506">
    <property type="term" value="F:iron ion binding"/>
    <property type="evidence" value="ECO:0007669"/>
    <property type="project" value="InterPro"/>
</dbReference>
<evidence type="ECO:0000256" key="4">
    <source>
        <dbReference type="ARBA" id="ARBA00022617"/>
    </source>
</evidence>
<dbReference type="PANTHER" id="PTHR46300">
    <property type="entry name" value="P450, PUTATIVE (EUROFUNG)-RELATED-RELATED"/>
    <property type="match status" value="1"/>
</dbReference>
<protein>
    <submittedName>
        <fullName evidence="9">Cytochrome P450</fullName>
    </submittedName>
</protein>
<keyword evidence="10" id="KW-1185">Reference proteome</keyword>
<dbReference type="OrthoDB" id="2789670at2759"/>
<comment type="similarity">
    <text evidence="3">Belongs to the cytochrome P450 family.</text>
</comment>
<dbReference type="AlphaFoldDB" id="A0A164VB90"/>
<evidence type="ECO:0000256" key="5">
    <source>
        <dbReference type="ARBA" id="ARBA00022723"/>
    </source>
</evidence>
<dbReference type="Gene3D" id="1.10.630.10">
    <property type="entry name" value="Cytochrome P450"/>
    <property type="match status" value="1"/>
</dbReference>